<proteinExistence type="predicted"/>
<evidence type="ECO:0000256" key="1">
    <source>
        <dbReference type="SAM" id="Phobius"/>
    </source>
</evidence>
<keyword evidence="3" id="KW-1185">Reference proteome</keyword>
<feature type="transmembrane region" description="Helical" evidence="1">
    <location>
        <begin position="42"/>
        <end position="64"/>
    </location>
</feature>
<feature type="transmembrane region" description="Helical" evidence="1">
    <location>
        <begin position="7"/>
        <end position="30"/>
    </location>
</feature>
<keyword evidence="1" id="KW-0472">Membrane</keyword>
<evidence type="ECO:0000313" key="2">
    <source>
        <dbReference type="EMBL" id="MBO2448809.1"/>
    </source>
</evidence>
<evidence type="ECO:0008006" key="4">
    <source>
        <dbReference type="Google" id="ProtNLM"/>
    </source>
</evidence>
<dbReference type="EMBL" id="JAGEOJ010000006">
    <property type="protein sequence ID" value="MBO2448809.1"/>
    <property type="molecule type" value="Genomic_DNA"/>
</dbReference>
<dbReference type="RefSeq" id="WP_208256466.1">
    <property type="nucleotide sequence ID" value="NZ_JAGEOJ010000006.1"/>
</dbReference>
<keyword evidence="1" id="KW-0812">Transmembrane</keyword>
<organism evidence="2 3">
    <name type="scientific">Actinomadura barringtoniae</name>
    <dbReference type="NCBI Taxonomy" id="1427535"/>
    <lineage>
        <taxon>Bacteria</taxon>
        <taxon>Bacillati</taxon>
        <taxon>Actinomycetota</taxon>
        <taxon>Actinomycetes</taxon>
        <taxon>Streptosporangiales</taxon>
        <taxon>Thermomonosporaceae</taxon>
        <taxon>Actinomadura</taxon>
    </lineage>
</organism>
<dbReference type="Proteomes" id="UP000669179">
    <property type="component" value="Unassembled WGS sequence"/>
</dbReference>
<name>A0A939T4X5_9ACTN</name>
<sequence length="78" mass="7720">MVAGEAPVLAATGVLAGTLASLVTIIPFSIARSGSPIPHGNVLLYLAVVTIAAVLALATSLTAARRTLRTPAIDAVTA</sequence>
<protein>
    <recommendedName>
        <fullName evidence="4">FtsX-like permease family protein</fullName>
    </recommendedName>
</protein>
<keyword evidence="1" id="KW-1133">Transmembrane helix</keyword>
<reference evidence="2" key="1">
    <citation type="submission" date="2021-03" db="EMBL/GenBank/DDBJ databases">
        <authorList>
            <person name="Kanchanasin P."/>
            <person name="Saeng-In P."/>
            <person name="Phongsopitanun W."/>
            <person name="Yuki M."/>
            <person name="Kudo T."/>
            <person name="Ohkuma M."/>
            <person name="Tanasupawat S."/>
        </authorList>
    </citation>
    <scope>NUCLEOTIDE SEQUENCE</scope>
    <source>
        <strain evidence="2">GKU 128</strain>
    </source>
</reference>
<comment type="caution">
    <text evidence="2">The sequence shown here is derived from an EMBL/GenBank/DDBJ whole genome shotgun (WGS) entry which is preliminary data.</text>
</comment>
<gene>
    <name evidence="2" type="ORF">J4573_17025</name>
</gene>
<evidence type="ECO:0000313" key="3">
    <source>
        <dbReference type="Proteomes" id="UP000669179"/>
    </source>
</evidence>
<accession>A0A939T4X5</accession>
<dbReference type="AlphaFoldDB" id="A0A939T4X5"/>